<evidence type="ECO:0000313" key="3">
    <source>
        <dbReference type="Proteomes" id="UP001201262"/>
    </source>
</evidence>
<evidence type="ECO:0000313" key="2">
    <source>
        <dbReference type="EMBL" id="KAH8698348.1"/>
    </source>
</evidence>
<dbReference type="GO" id="GO:0007165">
    <property type="term" value="P:signal transduction"/>
    <property type="evidence" value="ECO:0007669"/>
    <property type="project" value="TreeGrafter"/>
</dbReference>
<dbReference type="EMBL" id="JAJTJA010000005">
    <property type="protein sequence ID" value="KAH8698348.1"/>
    <property type="molecule type" value="Genomic_DNA"/>
</dbReference>
<dbReference type="PANTHER" id="PTHR48011">
    <property type="entry name" value="CCR4-NOT TRANSCRIPTIONAL COMPLEX SUBUNIT CAF120-RELATED"/>
    <property type="match status" value="1"/>
</dbReference>
<organism evidence="2 3">
    <name type="scientific">Talaromyces proteolyticus</name>
    <dbReference type="NCBI Taxonomy" id="1131652"/>
    <lineage>
        <taxon>Eukaryota</taxon>
        <taxon>Fungi</taxon>
        <taxon>Dikarya</taxon>
        <taxon>Ascomycota</taxon>
        <taxon>Pezizomycotina</taxon>
        <taxon>Eurotiomycetes</taxon>
        <taxon>Eurotiomycetidae</taxon>
        <taxon>Eurotiales</taxon>
        <taxon>Trichocomaceae</taxon>
        <taxon>Talaromyces</taxon>
        <taxon>Talaromyces sect. Bacilispori</taxon>
    </lineage>
</organism>
<reference evidence="2" key="1">
    <citation type="submission" date="2021-12" db="EMBL/GenBank/DDBJ databases">
        <title>Convergent genome expansion in fungi linked to evolution of root-endophyte symbiosis.</title>
        <authorList>
            <consortium name="DOE Joint Genome Institute"/>
            <person name="Ke Y.-H."/>
            <person name="Bonito G."/>
            <person name="Liao H.-L."/>
            <person name="Looney B."/>
            <person name="Rojas-Flechas A."/>
            <person name="Nash J."/>
            <person name="Hameed K."/>
            <person name="Schadt C."/>
            <person name="Martin F."/>
            <person name="Crous P.W."/>
            <person name="Miettinen O."/>
            <person name="Magnuson J.K."/>
            <person name="Labbe J."/>
            <person name="Jacobson D."/>
            <person name="Doktycz M.J."/>
            <person name="Veneault-Fourrey C."/>
            <person name="Kuo A."/>
            <person name="Mondo S."/>
            <person name="Calhoun S."/>
            <person name="Riley R."/>
            <person name="Ohm R."/>
            <person name="LaButti K."/>
            <person name="Andreopoulos B."/>
            <person name="Pangilinan J."/>
            <person name="Nolan M."/>
            <person name="Tritt A."/>
            <person name="Clum A."/>
            <person name="Lipzen A."/>
            <person name="Daum C."/>
            <person name="Barry K."/>
            <person name="Grigoriev I.V."/>
            <person name="Vilgalys R."/>
        </authorList>
    </citation>
    <scope>NUCLEOTIDE SEQUENCE</scope>
    <source>
        <strain evidence="2">PMI_201</strain>
    </source>
</reference>
<dbReference type="AlphaFoldDB" id="A0AAD4KSG1"/>
<keyword evidence="2" id="KW-0418">Kinase</keyword>
<feature type="domain" description="Protein kinase" evidence="1">
    <location>
        <begin position="9"/>
        <end position="248"/>
    </location>
</feature>
<dbReference type="GO" id="GO:0004672">
    <property type="term" value="F:protein kinase activity"/>
    <property type="evidence" value="ECO:0007669"/>
    <property type="project" value="InterPro"/>
</dbReference>
<dbReference type="InterPro" id="IPR000719">
    <property type="entry name" value="Prot_kinase_dom"/>
</dbReference>
<dbReference type="InterPro" id="IPR052751">
    <property type="entry name" value="Plant_MAPKKK"/>
</dbReference>
<gene>
    <name evidence="2" type="ORF">BGW36DRAFT_375915</name>
</gene>
<dbReference type="SMART" id="SM00220">
    <property type="entry name" value="S_TKc"/>
    <property type="match status" value="1"/>
</dbReference>
<keyword evidence="3" id="KW-1185">Reference proteome</keyword>
<accession>A0AAD4KSG1</accession>
<comment type="caution">
    <text evidence="2">The sequence shown here is derived from an EMBL/GenBank/DDBJ whole genome shotgun (WGS) entry which is preliminary data.</text>
</comment>
<dbReference type="RefSeq" id="XP_046072812.1">
    <property type="nucleotide sequence ID" value="XM_046215820.1"/>
</dbReference>
<dbReference type="GeneID" id="70246107"/>
<dbReference type="PROSITE" id="PS50011">
    <property type="entry name" value="PROTEIN_KINASE_DOM"/>
    <property type="match status" value="1"/>
</dbReference>
<keyword evidence="2" id="KW-0808">Transferase</keyword>
<dbReference type="GO" id="GO:0005524">
    <property type="term" value="F:ATP binding"/>
    <property type="evidence" value="ECO:0007669"/>
    <property type="project" value="InterPro"/>
</dbReference>
<dbReference type="SUPFAM" id="SSF56112">
    <property type="entry name" value="Protein kinase-like (PK-like)"/>
    <property type="match status" value="1"/>
</dbReference>
<evidence type="ECO:0000259" key="1">
    <source>
        <dbReference type="PROSITE" id="PS50011"/>
    </source>
</evidence>
<dbReference type="Pfam" id="PF00069">
    <property type="entry name" value="Pkinase"/>
    <property type="match status" value="1"/>
</dbReference>
<proteinExistence type="predicted"/>
<dbReference type="Proteomes" id="UP001201262">
    <property type="component" value="Unassembled WGS sequence"/>
</dbReference>
<dbReference type="PANTHER" id="PTHR48011:SF4">
    <property type="entry name" value="MITOGEN-ACTIVATED PROTEIN KINASE KINASE KINASE 19"/>
    <property type="match status" value="1"/>
</dbReference>
<sequence length="248" mass="28824">MFTTNLDEIYALPYIGMGLFGYVFKLSDDRVIKVPRIFPESEHEHNSHLNWVNLESLKKEGAIYKRLGVHEGIIQCLKIQDESIELAFANEGTLLTYIQTHSPPTKDFRFEWIRSLTDTFVYVHSRRVLVQDIDLQNILVHDSSLKLVDFGQSFILPPNADMKHACVNETTTSMEILHLGCIFYSIAAWTKFKYYYFDHWRWPLLEELPDTNDIICGDVIKKCWTAKYATIEEVAKDIQSQADEVSNH</sequence>
<dbReference type="InterPro" id="IPR011009">
    <property type="entry name" value="Kinase-like_dom_sf"/>
</dbReference>
<protein>
    <submittedName>
        <fullName evidence="2">Kinase-like domain-containing protein</fullName>
    </submittedName>
</protein>
<name>A0AAD4KSG1_9EURO</name>
<dbReference type="Gene3D" id="1.10.510.10">
    <property type="entry name" value="Transferase(Phosphotransferase) domain 1"/>
    <property type="match status" value="1"/>
</dbReference>